<evidence type="ECO:0000313" key="1">
    <source>
        <dbReference type="EMBL" id="KAJ5504766.1"/>
    </source>
</evidence>
<comment type="caution">
    <text evidence="1">The sequence shown here is derived from an EMBL/GenBank/DDBJ whole genome shotgun (WGS) entry which is preliminary data.</text>
</comment>
<organism evidence="1 2">
    <name type="scientific">Penicillium fimorum</name>
    <dbReference type="NCBI Taxonomy" id="1882269"/>
    <lineage>
        <taxon>Eukaryota</taxon>
        <taxon>Fungi</taxon>
        <taxon>Dikarya</taxon>
        <taxon>Ascomycota</taxon>
        <taxon>Pezizomycotina</taxon>
        <taxon>Eurotiomycetes</taxon>
        <taxon>Eurotiomycetidae</taxon>
        <taxon>Eurotiales</taxon>
        <taxon>Aspergillaceae</taxon>
        <taxon>Penicillium</taxon>
    </lineage>
</organism>
<keyword evidence="2" id="KW-1185">Reference proteome</keyword>
<dbReference type="AlphaFoldDB" id="A0A9W9XY03"/>
<accession>A0A9W9XY03</accession>
<dbReference type="EMBL" id="JAPWDS010000003">
    <property type="protein sequence ID" value="KAJ5504766.1"/>
    <property type="molecule type" value="Genomic_DNA"/>
</dbReference>
<gene>
    <name evidence="1" type="ORF">N7463_007640</name>
</gene>
<reference evidence="1" key="1">
    <citation type="submission" date="2022-12" db="EMBL/GenBank/DDBJ databases">
        <authorList>
            <person name="Petersen C."/>
        </authorList>
    </citation>
    <scope>NUCLEOTIDE SEQUENCE</scope>
    <source>
        <strain evidence="1">IBT 29495</strain>
    </source>
</reference>
<name>A0A9W9XY03_9EURO</name>
<dbReference type="Proteomes" id="UP001149954">
    <property type="component" value="Unassembled WGS sequence"/>
</dbReference>
<protein>
    <submittedName>
        <fullName evidence="1">Uncharacterized protein</fullName>
    </submittedName>
</protein>
<proteinExistence type="predicted"/>
<dbReference type="OrthoDB" id="5319341at2759"/>
<reference evidence="1" key="2">
    <citation type="journal article" date="2023" name="IMA Fungus">
        <title>Comparative genomic study of the Penicillium genus elucidates a diverse pangenome and 15 lateral gene transfer events.</title>
        <authorList>
            <person name="Petersen C."/>
            <person name="Sorensen T."/>
            <person name="Nielsen M.R."/>
            <person name="Sondergaard T.E."/>
            <person name="Sorensen J.L."/>
            <person name="Fitzpatrick D.A."/>
            <person name="Frisvad J.C."/>
            <person name="Nielsen K.L."/>
        </authorList>
    </citation>
    <scope>NUCLEOTIDE SEQUENCE</scope>
    <source>
        <strain evidence="1">IBT 29495</strain>
    </source>
</reference>
<evidence type="ECO:0000313" key="2">
    <source>
        <dbReference type="Proteomes" id="UP001149954"/>
    </source>
</evidence>
<sequence>MSGDVKKLLDLLPDRSTCEKWIRRYCETCGRIYHVIDQNCLINELDEVLIECIDANEVHVLKILLVIAIAMQIDKSERLRGRMILQEAESRIHTSTRF</sequence>